<dbReference type="EMBL" id="JAAAJA010000133">
    <property type="protein sequence ID" value="KAG0261147.1"/>
    <property type="molecule type" value="Genomic_DNA"/>
</dbReference>
<keyword evidence="2" id="KW-0812">Transmembrane</keyword>
<dbReference type="AlphaFoldDB" id="A0A9P6Q5J5"/>
<comment type="caution">
    <text evidence="3">The sequence shown here is derived from an EMBL/GenBank/DDBJ whole genome shotgun (WGS) entry which is preliminary data.</text>
</comment>
<evidence type="ECO:0000313" key="4">
    <source>
        <dbReference type="Proteomes" id="UP000726737"/>
    </source>
</evidence>
<keyword evidence="2" id="KW-1133">Transmembrane helix</keyword>
<keyword evidence="4" id="KW-1185">Reference proteome</keyword>
<dbReference type="OrthoDB" id="2413364at2759"/>
<sequence length="210" mass="22452">MSAVTPNTFPWAKYFCSDATGCPVEGFACHFDKYCIPTDLGGKNCKDEDDVVAPFVARVNNTYTLYCDMPKSIEIQTNSPAGCESWEDYHGGVCMVKKCSTIQSGCRNKDYEMCGVLGVKSEEVFCYESTPHGNSNGVKAAEETGLSSAQVGGIAGGVSAAVVVLLAAGAFFFVRRRRAAKAARSNGSNQSLPTYSAQDEKNAMKQVTSV</sequence>
<evidence type="ECO:0000256" key="1">
    <source>
        <dbReference type="SAM" id="MobiDB-lite"/>
    </source>
</evidence>
<evidence type="ECO:0000313" key="3">
    <source>
        <dbReference type="EMBL" id="KAG0261147.1"/>
    </source>
</evidence>
<name>A0A9P6Q5J5_9FUNG</name>
<dbReference type="Proteomes" id="UP000726737">
    <property type="component" value="Unassembled WGS sequence"/>
</dbReference>
<protein>
    <submittedName>
        <fullName evidence="3">Uncharacterized protein</fullName>
    </submittedName>
</protein>
<feature type="region of interest" description="Disordered" evidence="1">
    <location>
        <begin position="183"/>
        <end position="210"/>
    </location>
</feature>
<reference evidence="3" key="1">
    <citation type="journal article" date="2020" name="Fungal Divers.">
        <title>Resolving the Mortierellaceae phylogeny through synthesis of multi-gene phylogenetics and phylogenomics.</title>
        <authorList>
            <person name="Vandepol N."/>
            <person name="Liber J."/>
            <person name="Desiro A."/>
            <person name="Na H."/>
            <person name="Kennedy M."/>
            <person name="Barry K."/>
            <person name="Grigoriev I.V."/>
            <person name="Miller A.N."/>
            <person name="O'Donnell K."/>
            <person name="Stajich J.E."/>
            <person name="Bonito G."/>
        </authorList>
    </citation>
    <scope>NUCLEOTIDE SEQUENCE</scope>
    <source>
        <strain evidence="3">KOD948</strain>
    </source>
</reference>
<feature type="transmembrane region" description="Helical" evidence="2">
    <location>
        <begin position="154"/>
        <end position="174"/>
    </location>
</feature>
<proteinExistence type="predicted"/>
<accession>A0A9P6Q5J5</accession>
<keyword evidence="2" id="KW-0472">Membrane</keyword>
<evidence type="ECO:0000256" key="2">
    <source>
        <dbReference type="SAM" id="Phobius"/>
    </source>
</evidence>
<organism evidence="3 4">
    <name type="scientific">Mortierella polycephala</name>
    <dbReference type="NCBI Taxonomy" id="41804"/>
    <lineage>
        <taxon>Eukaryota</taxon>
        <taxon>Fungi</taxon>
        <taxon>Fungi incertae sedis</taxon>
        <taxon>Mucoromycota</taxon>
        <taxon>Mortierellomycotina</taxon>
        <taxon>Mortierellomycetes</taxon>
        <taxon>Mortierellales</taxon>
        <taxon>Mortierellaceae</taxon>
        <taxon>Mortierella</taxon>
    </lineage>
</organism>
<gene>
    <name evidence="3" type="ORF">BG011_001311</name>
</gene>